<feature type="domain" description="ACT" evidence="11">
    <location>
        <begin position="451"/>
        <end position="523"/>
    </location>
</feature>
<dbReference type="Pfam" id="PF00389">
    <property type="entry name" value="2-Hacid_dh"/>
    <property type="match status" value="1"/>
</dbReference>
<evidence type="ECO:0000256" key="9">
    <source>
        <dbReference type="ARBA" id="ARBA00048731"/>
    </source>
</evidence>
<evidence type="ECO:0000256" key="3">
    <source>
        <dbReference type="ARBA" id="ARBA00005854"/>
    </source>
</evidence>
<dbReference type="InterPro" id="IPR045865">
    <property type="entry name" value="ACT-like_dom_sf"/>
</dbReference>
<dbReference type="Gene3D" id="3.30.1330.90">
    <property type="entry name" value="D-3-phosphoglycerate dehydrogenase, domain 3"/>
    <property type="match status" value="1"/>
</dbReference>
<dbReference type="FunFam" id="3.30.70.260:FF:000008">
    <property type="entry name" value="D-3-phosphoglycerate dehydrogenase, chloroplastic"/>
    <property type="match status" value="1"/>
</dbReference>
<evidence type="ECO:0000256" key="8">
    <source>
        <dbReference type="ARBA" id="ARBA00048126"/>
    </source>
</evidence>
<dbReference type="Gene3D" id="3.30.70.260">
    <property type="match status" value="1"/>
</dbReference>
<keyword evidence="10" id="KW-0028">Amino-acid biosynthesis</keyword>
<comment type="function">
    <text evidence="1">Catalyzes the reversible oxidation of 3-phospho-D-glycerate to 3-phosphonooxypyruvate, the first step of the phosphorylated L-serine biosynthesis pathway. Also catalyzes the reversible oxidation of 2-hydroxyglutarate to 2-oxoglutarate.</text>
</comment>
<dbReference type="InterPro" id="IPR002912">
    <property type="entry name" value="ACT_dom"/>
</dbReference>
<dbReference type="GO" id="GO:0004617">
    <property type="term" value="F:phosphoglycerate dehydrogenase activity"/>
    <property type="evidence" value="ECO:0007669"/>
    <property type="project" value="UniProtKB-UniRule"/>
</dbReference>
<dbReference type="InterPro" id="IPR029753">
    <property type="entry name" value="D-isomer_DH_CS"/>
</dbReference>
<dbReference type="EC" id="1.1.1.95" evidence="10"/>
<dbReference type="InterPro" id="IPR045626">
    <property type="entry name" value="PGDH_ASB_dom"/>
</dbReference>
<comment type="catalytic activity">
    <reaction evidence="9 10">
        <text>(2R)-3-phosphoglycerate + NAD(+) = 3-phosphooxypyruvate + NADH + H(+)</text>
        <dbReference type="Rhea" id="RHEA:12641"/>
        <dbReference type="ChEBI" id="CHEBI:15378"/>
        <dbReference type="ChEBI" id="CHEBI:18110"/>
        <dbReference type="ChEBI" id="CHEBI:57540"/>
        <dbReference type="ChEBI" id="CHEBI:57945"/>
        <dbReference type="ChEBI" id="CHEBI:58272"/>
        <dbReference type="EC" id="1.1.1.95"/>
    </reaction>
</comment>
<dbReference type="NCBIfam" id="TIGR01327">
    <property type="entry name" value="PGDH"/>
    <property type="match status" value="1"/>
</dbReference>
<dbReference type="CDD" id="cd04902">
    <property type="entry name" value="ACT_3PGDH-xct"/>
    <property type="match status" value="1"/>
</dbReference>
<proteinExistence type="inferred from homology"/>
<dbReference type="InterPro" id="IPR036291">
    <property type="entry name" value="NAD(P)-bd_dom_sf"/>
</dbReference>
<keyword evidence="7 10" id="KW-0718">Serine biosynthesis</keyword>
<evidence type="ECO:0000259" key="11">
    <source>
        <dbReference type="PROSITE" id="PS51671"/>
    </source>
</evidence>
<dbReference type="RefSeq" id="WP_155110737.1">
    <property type="nucleotide sequence ID" value="NZ_WMIB01000001.1"/>
</dbReference>
<dbReference type="EMBL" id="WMIB01000001">
    <property type="protein sequence ID" value="MTH52213.1"/>
    <property type="molecule type" value="Genomic_DNA"/>
</dbReference>
<keyword evidence="5 10" id="KW-0560">Oxidoreductase</keyword>
<dbReference type="InterPro" id="IPR006140">
    <property type="entry name" value="D-isomer_DH_NAD-bd"/>
</dbReference>
<dbReference type="InterPro" id="IPR029009">
    <property type="entry name" value="ASB_dom_sf"/>
</dbReference>
<evidence type="ECO:0000256" key="6">
    <source>
        <dbReference type="ARBA" id="ARBA00023027"/>
    </source>
</evidence>
<dbReference type="GO" id="GO:0006564">
    <property type="term" value="P:L-serine biosynthetic process"/>
    <property type="evidence" value="ECO:0007669"/>
    <property type="project" value="UniProtKB-UniRule"/>
</dbReference>
<evidence type="ECO:0000256" key="5">
    <source>
        <dbReference type="ARBA" id="ARBA00023002"/>
    </source>
</evidence>
<dbReference type="SUPFAM" id="SSF143548">
    <property type="entry name" value="Serine metabolism enzymes domain"/>
    <property type="match status" value="1"/>
</dbReference>
<evidence type="ECO:0000256" key="7">
    <source>
        <dbReference type="ARBA" id="ARBA00023299"/>
    </source>
</evidence>
<dbReference type="GO" id="GO:0051287">
    <property type="term" value="F:NAD binding"/>
    <property type="evidence" value="ECO:0007669"/>
    <property type="project" value="UniProtKB-UniRule"/>
</dbReference>
<dbReference type="AlphaFoldDB" id="A0A7X2V3P5"/>
<dbReference type="Pfam" id="PF02826">
    <property type="entry name" value="2-Hacid_dh_C"/>
    <property type="match status" value="1"/>
</dbReference>
<dbReference type="InterPro" id="IPR006139">
    <property type="entry name" value="D-isomer_2_OHA_DH_cat_dom"/>
</dbReference>
<keyword evidence="6 10" id="KW-0520">NAD</keyword>
<dbReference type="UniPathway" id="UPA00135">
    <property type="reaction ID" value="UER00196"/>
</dbReference>
<comment type="caution">
    <text evidence="12">The sequence shown here is derived from an EMBL/GenBank/DDBJ whole genome shotgun (WGS) entry which is preliminary data.</text>
</comment>
<dbReference type="PROSITE" id="PS51671">
    <property type="entry name" value="ACT"/>
    <property type="match status" value="1"/>
</dbReference>
<dbReference type="InterPro" id="IPR050857">
    <property type="entry name" value="D-2-hydroxyacid_DH"/>
</dbReference>
<dbReference type="Proteomes" id="UP000434639">
    <property type="component" value="Unassembled WGS sequence"/>
</dbReference>
<dbReference type="PROSITE" id="PS00670">
    <property type="entry name" value="D_2_HYDROXYACID_DH_2"/>
    <property type="match status" value="1"/>
</dbReference>
<gene>
    <name evidence="12" type="ORF">GKZ89_02255</name>
</gene>
<evidence type="ECO:0000256" key="10">
    <source>
        <dbReference type="RuleBase" id="RU363003"/>
    </source>
</evidence>
<evidence type="ECO:0000313" key="12">
    <source>
        <dbReference type="EMBL" id="MTH52213.1"/>
    </source>
</evidence>
<reference evidence="12 13" key="1">
    <citation type="journal article" date="2017" name="Int. J. Syst. Evol. Microbiol.">
        <title>Bacillus mangrovi sp. nov., isolated from a sediment sample from a mangrove forest.</title>
        <authorList>
            <person name="Gupta V."/>
            <person name="Singh P.K."/>
            <person name="Korpole S."/>
            <person name="Tanuku N.R.S."/>
            <person name="Pinnaka A.K."/>
        </authorList>
    </citation>
    <scope>NUCLEOTIDE SEQUENCE [LARGE SCALE GENOMIC DNA]</scope>
    <source>
        <strain evidence="12 13">KCTC 33872</strain>
    </source>
</reference>
<dbReference type="PANTHER" id="PTHR42789">
    <property type="entry name" value="D-ISOMER SPECIFIC 2-HYDROXYACID DEHYDROGENASE FAMILY PROTEIN (AFU_ORTHOLOGUE AFUA_6G10090)"/>
    <property type="match status" value="1"/>
</dbReference>
<protein>
    <recommendedName>
        <fullName evidence="4 10">D-3-phosphoglycerate dehydrogenase</fullName>
        <ecNumber evidence="10">1.1.1.95</ecNumber>
    </recommendedName>
</protein>
<dbReference type="InterPro" id="IPR006236">
    <property type="entry name" value="PGDH"/>
</dbReference>
<dbReference type="Gene3D" id="3.40.50.720">
    <property type="entry name" value="NAD(P)-binding Rossmann-like Domain"/>
    <property type="match status" value="2"/>
</dbReference>
<dbReference type="SUPFAM" id="SSF52283">
    <property type="entry name" value="Formate/glycerate dehydrogenase catalytic domain-like"/>
    <property type="match status" value="1"/>
</dbReference>
<dbReference type="FunFam" id="3.40.50.720:FF:000021">
    <property type="entry name" value="D-3-phosphoglycerate dehydrogenase"/>
    <property type="match status" value="1"/>
</dbReference>
<dbReference type="SUPFAM" id="SSF51735">
    <property type="entry name" value="NAD(P)-binding Rossmann-fold domains"/>
    <property type="match status" value="1"/>
</dbReference>
<dbReference type="PANTHER" id="PTHR42789:SF1">
    <property type="entry name" value="D-ISOMER SPECIFIC 2-HYDROXYACID DEHYDROGENASE FAMILY PROTEIN (AFU_ORTHOLOGUE AFUA_6G10090)"/>
    <property type="match status" value="1"/>
</dbReference>
<comment type="catalytic activity">
    <reaction evidence="8">
        <text>(R)-2-hydroxyglutarate + NAD(+) = 2-oxoglutarate + NADH + H(+)</text>
        <dbReference type="Rhea" id="RHEA:49612"/>
        <dbReference type="ChEBI" id="CHEBI:15378"/>
        <dbReference type="ChEBI" id="CHEBI:15801"/>
        <dbReference type="ChEBI" id="CHEBI:16810"/>
        <dbReference type="ChEBI" id="CHEBI:57540"/>
        <dbReference type="ChEBI" id="CHEBI:57945"/>
        <dbReference type="EC" id="1.1.1.399"/>
    </reaction>
</comment>
<comment type="similarity">
    <text evidence="3 10">Belongs to the D-isomer specific 2-hydroxyacid dehydrogenase family.</text>
</comment>
<dbReference type="Pfam" id="PF01842">
    <property type="entry name" value="ACT"/>
    <property type="match status" value="1"/>
</dbReference>
<name>A0A7X2V3P5_9BACI</name>
<keyword evidence="13" id="KW-1185">Reference proteome</keyword>
<dbReference type="PROSITE" id="PS00671">
    <property type="entry name" value="D_2_HYDROXYACID_DH_3"/>
    <property type="match status" value="1"/>
</dbReference>
<evidence type="ECO:0000256" key="2">
    <source>
        <dbReference type="ARBA" id="ARBA00005216"/>
    </source>
</evidence>
<accession>A0A7X2V3P5</accession>
<evidence type="ECO:0000313" key="13">
    <source>
        <dbReference type="Proteomes" id="UP000434639"/>
    </source>
</evidence>
<dbReference type="SUPFAM" id="SSF55021">
    <property type="entry name" value="ACT-like"/>
    <property type="match status" value="1"/>
</dbReference>
<dbReference type="Pfam" id="PF19304">
    <property type="entry name" value="PGDH_inter"/>
    <property type="match status" value="1"/>
</dbReference>
<dbReference type="OrthoDB" id="9805416at2"/>
<comment type="pathway">
    <text evidence="2 10">Amino-acid biosynthesis; L-serine biosynthesis; L-serine from 3-phospho-D-glycerate: step 1/3.</text>
</comment>
<sequence>MFKILVSDPISRDGLEPLLEADNIEIVQKKASEEEDLTQYDALFVRSATKVTAELMNQMPNLKIIARAGVGVDNIDVEQATRKGIIVINAPDGNTISTAEHTFAMIASLVRHIPQANMSVKNREWKRTAFVGSELYGKTLGIVGLGRIGTELAGRAKAFGMRVAVFDPFLTKERSEKIGVEKHSLDELLSSADIITVHTPLTKETKGILNHETIGRTKEGVYLVNCARGGIIDEEALCTYLENGHVRGVALDVFEVEPPEHTRLLEFEQVIATPHLGASTKEAQLNVAYQVSQEVLLFVQGKQVTTSINLPAMSEEAYRKVAPYDGLAQRIGTFLSQLMNEPIRSIEVEYEGSAAEIETSYVTKSLIASFLKQRMDININTVNAGVLARERGIQFIEKVSDRHSGYSSSMTVTINGEHSSSEIKGTFIPHFGERIISINGFSIDFHPSGHLLFVQHTDVPGVIGNVGKILGDHAVNIATMQVGRKEKGGEAIMMLSFDKPLEETTLSSLKGLEEIVTIKAIEL</sequence>
<organism evidence="12 13">
    <name type="scientific">Metabacillus mangrovi</name>
    <dbReference type="NCBI Taxonomy" id="1491830"/>
    <lineage>
        <taxon>Bacteria</taxon>
        <taxon>Bacillati</taxon>
        <taxon>Bacillota</taxon>
        <taxon>Bacilli</taxon>
        <taxon>Bacillales</taxon>
        <taxon>Bacillaceae</taxon>
        <taxon>Metabacillus</taxon>
    </lineage>
</organism>
<evidence type="ECO:0000256" key="4">
    <source>
        <dbReference type="ARBA" id="ARBA00021582"/>
    </source>
</evidence>
<evidence type="ECO:0000256" key="1">
    <source>
        <dbReference type="ARBA" id="ARBA00003800"/>
    </source>
</evidence>
<dbReference type="CDD" id="cd12173">
    <property type="entry name" value="PGDH_4"/>
    <property type="match status" value="1"/>
</dbReference>